<accession>A0A644VQB3</accession>
<organism evidence="2">
    <name type="scientific">bioreactor metagenome</name>
    <dbReference type="NCBI Taxonomy" id="1076179"/>
    <lineage>
        <taxon>unclassified sequences</taxon>
        <taxon>metagenomes</taxon>
        <taxon>ecological metagenomes</taxon>
    </lineage>
</organism>
<gene>
    <name evidence="2" type="ORF">SDC9_38736</name>
</gene>
<evidence type="ECO:0000313" key="2">
    <source>
        <dbReference type="EMBL" id="MPL92623.1"/>
    </source>
</evidence>
<proteinExistence type="predicted"/>
<protein>
    <submittedName>
        <fullName evidence="2">Uncharacterized protein</fullName>
    </submittedName>
</protein>
<dbReference type="EMBL" id="VSSQ01000364">
    <property type="protein sequence ID" value="MPL92623.1"/>
    <property type="molecule type" value="Genomic_DNA"/>
</dbReference>
<reference evidence="2" key="1">
    <citation type="submission" date="2019-08" db="EMBL/GenBank/DDBJ databases">
        <authorList>
            <person name="Kucharzyk K."/>
            <person name="Murdoch R.W."/>
            <person name="Higgins S."/>
            <person name="Loffler F."/>
        </authorList>
    </citation>
    <scope>NUCLEOTIDE SEQUENCE</scope>
</reference>
<dbReference type="AlphaFoldDB" id="A0A644VQB3"/>
<feature type="region of interest" description="Disordered" evidence="1">
    <location>
        <begin position="101"/>
        <end position="127"/>
    </location>
</feature>
<feature type="compositionally biased region" description="Low complexity" evidence="1">
    <location>
        <begin position="110"/>
        <end position="122"/>
    </location>
</feature>
<evidence type="ECO:0000256" key="1">
    <source>
        <dbReference type="SAM" id="MobiDB-lite"/>
    </source>
</evidence>
<comment type="caution">
    <text evidence="2">The sequence shown here is derived from an EMBL/GenBank/DDBJ whole genome shotgun (WGS) entry which is preliminary data.</text>
</comment>
<name>A0A644VQB3_9ZZZZ</name>
<sequence>MQRSIPREEDPGVLTDLGDEGVGLQPALGLGIDRGEMRLRVKGADEFHRFPRVDEIVDDQDALAIAHQLGLRRLDDDGRVLGLVVVALDRDRVDDADVQLARDDRRGHQPAAGDADDGAPGATVRPLAIEPPGQRACVAVELVPADQKALLVGKTFGHDEPLR</sequence>